<gene>
    <name evidence="7" type="ordered locus">Cag_1886</name>
</gene>
<organism evidence="7">
    <name type="scientific">Chlorobium chlorochromatii (strain CaD3)</name>
    <dbReference type="NCBI Taxonomy" id="340177"/>
    <lineage>
        <taxon>Bacteria</taxon>
        <taxon>Pseudomonadati</taxon>
        <taxon>Chlorobiota</taxon>
        <taxon>Chlorobiia</taxon>
        <taxon>Chlorobiales</taxon>
        <taxon>Chlorobiaceae</taxon>
        <taxon>Chlorobium/Pelodictyon group</taxon>
        <taxon>Chlorobium</taxon>
    </lineage>
</organism>
<dbReference type="InterPro" id="IPR036465">
    <property type="entry name" value="vWFA_dom_sf"/>
</dbReference>
<proteinExistence type="predicted"/>
<dbReference type="InterPro" id="IPR050768">
    <property type="entry name" value="UPF0353/GerABKA_families"/>
</dbReference>
<evidence type="ECO:0000259" key="6">
    <source>
        <dbReference type="PROSITE" id="PS50234"/>
    </source>
</evidence>
<dbReference type="eggNOG" id="COG2304">
    <property type="taxonomic scope" value="Bacteria"/>
</dbReference>
<sequence length="329" mass="36352">MSEWLASLPTLTFAAPWWLVLLPLVAIVLWLKERWQRQVAAISFPDVQRFERAKLVAPRWMVRMPQWFRWAALAVGMLLLAEPHLTLRSTTAAARGIDMVLAIDISESMMQSQTDTQSRFEIARQAARNVVEQRSNDRIGLVVFRGEAYTLSPLTRDHTVLSLLLDNLSSRIIQDDGTAIGSALLVALNRLQASESELQMVILLTDGENNAGEVSPLTAAALAARRGVRFYVLNVAFESVKDENAPRSALYAAELQEVARRTGGSYFTVNNKTELETTIASIAARAKNGQGNMVVVQHNAVTQPLLLLLLSLLGLELLVSATRLLKIPS</sequence>
<evidence type="ECO:0000256" key="2">
    <source>
        <dbReference type="ARBA" id="ARBA00022692"/>
    </source>
</evidence>
<dbReference type="Pfam" id="PF00092">
    <property type="entry name" value="VWA"/>
    <property type="match status" value="1"/>
</dbReference>
<dbReference type="SMART" id="SM00327">
    <property type="entry name" value="VWA"/>
    <property type="match status" value="1"/>
</dbReference>
<reference evidence="7" key="1">
    <citation type="submission" date="2005-08" db="EMBL/GenBank/DDBJ databases">
        <title>Complete sequence of Chlorobium chlorochromatii CaD3.</title>
        <authorList>
            <person name="Copeland A."/>
            <person name="Lucas S."/>
            <person name="Lapidus A."/>
            <person name="Barry K."/>
            <person name="Detter J.C."/>
            <person name="Glavina T."/>
            <person name="Hammon N."/>
            <person name="Israni S."/>
            <person name="Pitluck S."/>
            <person name="Bryant D."/>
            <person name="Schmutz J."/>
            <person name="Larimer F."/>
            <person name="Land M."/>
            <person name="Kyrpides N."/>
            <person name="Ivanova N."/>
            <person name="Richardson P."/>
        </authorList>
    </citation>
    <scope>NUCLEOTIDE SEQUENCE [LARGE SCALE GENOMIC DNA]</scope>
    <source>
        <strain evidence="7">CaD3</strain>
    </source>
</reference>
<keyword evidence="4 5" id="KW-0472">Membrane</keyword>
<dbReference type="PANTHER" id="PTHR22550:SF5">
    <property type="entry name" value="LEUCINE ZIPPER PROTEIN 4"/>
    <property type="match status" value="1"/>
</dbReference>
<dbReference type="OrthoDB" id="6206554at2"/>
<evidence type="ECO:0000256" key="4">
    <source>
        <dbReference type="ARBA" id="ARBA00023136"/>
    </source>
</evidence>
<evidence type="ECO:0000256" key="5">
    <source>
        <dbReference type="SAM" id="Phobius"/>
    </source>
</evidence>
<dbReference type="AlphaFoldDB" id="Q3APD9"/>
<protein>
    <submittedName>
        <fullName evidence="7">von Willebrand factor, type A</fullName>
    </submittedName>
</protein>
<evidence type="ECO:0000313" key="7">
    <source>
        <dbReference type="EMBL" id="ABB29136.1"/>
    </source>
</evidence>
<dbReference type="SUPFAM" id="SSF53300">
    <property type="entry name" value="vWA-like"/>
    <property type="match status" value="1"/>
</dbReference>
<dbReference type="Gene3D" id="3.40.50.410">
    <property type="entry name" value="von Willebrand factor, type A domain"/>
    <property type="match status" value="1"/>
</dbReference>
<evidence type="ECO:0000256" key="3">
    <source>
        <dbReference type="ARBA" id="ARBA00022989"/>
    </source>
</evidence>
<name>Q3APD9_CHLCH</name>
<dbReference type="InterPro" id="IPR002035">
    <property type="entry name" value="VWF_A"/>
</dbReference>
<feature type="domain" description="VWFA" evidence="6">
    <location>
        <begin position="98"/>
        <end position="282"/>
    </location>
</feature>
<dbReference type="PROSITE" id="PS50234">
    <property type="entry name" value="VWFA"/>
    <property type="match status" value="1"/>
</dbReference>
<accession>Q3APD9</accession>
<feature type="transmembrane region" description="Helical" evidence="5">
    <location>
        <begin position="67"/>
        <end position="85"/>
    </location>
</feature>
<feature type="transmembrane region" description="Helical" evidence="5">
    <location>
        <begin position="12"/>
        <end position="31"/>
    </location>
</feature>
<dbReference type="HOGENOM" id="CLU_024570_0_0_10"/>
<keyword evidence="3 5" id="KW-1133">Transmembrane helix</keyword>
<evidence type="ECO:0000256" key="1">
    <source>
        <dbReference type="ARBA" id="ARBA00022475"/>
    </source>
</evidence>
<dbReference type="KEGG" id="cch:Cag_1886"/>
<keyword evidence="1" id="KW-1003">Cell membrane</keyword>
<dbReference type="PANTHER" id="PTHR22550">
    <property type="entry name" value="SPORE GERMINATION PROTEIN"/>
    <property type="match status" value="1"/>
</dbReference>
<dbReference type="STRING" id="340177.Cag_1886"/>
<keyword evidence="2 5" id="KW-0812">Transmembrane</keyword>
<dbReference type="EMBL" id="CP000108">
    <property type="protein sequence ID" value="ABB29136.1"/>
    <property type="molecule type" value="Genomic_DNA"/>
</dbReference>